<gene>
    <name evidence="1" type="ORF">Nepgr_010995</name>
</gene>
<proteinExistence type="predicted"/>
<dbReference type="AlphaFoldDB" id="A0AAD3SDA5"/>
<organism evidence="1 2">
    <name type="scientific">Nepenthes gracilis</name>
    <name type="common">Slender pitcher plant</name>
    <dbReference type="NCBI Taxonomy" id="150966"/>
    <lineage>
        <taxon>Eukaryota</taxon>
        <taxon>Viridiplantae</taxon>
        <taxon>Streptophyta</taxon>
        <taxon>Embryophyta</taxon>
        <taxon>Tracheophyta</taxon>
        <taxon>Spermatophyta</taxon>
        <taxon>Magnoliopsida</taxon>
        <taxon>eudicotyledons</taxon>
        <taxon>Gunneridae</taxon>
        <taxon>Pentapetalae</taxon>
        <taxon>Caryophyllales</taxon>
        <taxon>Nepenthaceae</taxon>
        <taxon>Nepenthes</taxon>
    </lineage>
</organism>
<evidence type="ECO:0000313" key="2">
    <source>
        <dbReference type="Proteomes" id="UP001279734"/>
    </source>
</evidence>
<reference evidence="1" key="1">
    <citation type="submission" date="2023-05" db="EMBL/GenBank/DDBJ databases">
        <title>Nepenthes gracilis genome sequencing.</title>
        <authorList>
            <person name="Fukushima K."/>
        </authorList>
    </citation>
    <scope>NUCLEOTIDE SEQUENCE</scope>
    <source>
        <strain evidence="1">SING2019-196</strain>
    </source>
</reference>
<evidence type="ECO:0000313" key="1">
    <source>
        <dbReference type="EMBL" id="GMH09155.1"/>
    </source>
</evidence>
<dbReference type="Proteomes" id="UP001279734">
    <property type="component" value="Unassembled WGS sequence"/>
</dbReference>
<dbReference type="EMBL" id="BSYO01000009">
    <property type="protein sequence ID" value="GMH09155.1"/>
    <property type="molecule type" value="Genomic_DNA"/>
</dbReference>
<protein>
    <submittedName>
        <fullName evidence="1">Uncharacterized protein</fullName>
    </submittedName>
</protein>
<accession>A0AAD3SDA5</accession>
<name>A0AAD3SDA5_NEPGR</name>
<keyword evidence="2" id="KW-1185">Reference proteome</keyword>
<sequence>MLKEVEKGNFEAPQIYQGIARRLWLIGVAAAELVSKITFEETGKTRYPERVEFLVEGFIGTVACHGRNVPDILKREYRAQSEGGRRSEDLVRIGIQILLHKDCVINSLKSCRSFLVCANLSASSAAVEKLNDEFNHLLLKLQSADETITDRELFIEKWNSL</sequence>
<comment type="caution">
    <text evidence="1">The sequence shown here is derived from an EMBL/GenBank/DDBJ whole genome shotgun (WGS) entry which is preliminary data.</text>
</comment>